<evidence type="ECO:0000256" key="3">
    <source>
        <dbReference type="ARBA" id="ARBA00022692"/>
    </source>
</evidence>
<reference evidence="9 10" key="1">
    <citation type="journal article" date="2020" name="Genomics">
        <title>Complete, high-quality genomes from long-read metagenomic sequencing of two wolf lichen thalli reveals enigmatic genome architecture.</title>
        <authorList>
            <person name="McKenzie S.K."/>
            <person name="Walston R.F."/>
            <person name="Allen J.L."/>
        </authorList>
    </citation>
    <scope>NUCLEOTIDE SEQUENCE [LARGE SCALE GENOMIC DNA]</scope>
    <source>
        <strain evidence="9">WasteWater1</strain>
    </source>
</reference>
<evidence type="ECO:0000256" key="7">
    <source>
        <dbReference type="SAM" id="Phobius"/>
    </source>
</evidence>
<dbReference type="InterPro" id="IPR036514">
    <property type="entry name" value="SGNH_hydro_sf"/>
</dbReference>
<feature type="region of interest" description="Disordered" evidence="6">
    <location>
        <begin position="492"/>
        <end position="512"/>
    </location>
</feature>
<proteinExistence type="inferred from homology"/>
<keyword evidence="8" id="KW-0732">Signal</keyword>
<evidence type="ECO:0000256" key="1">
    <source>
        <dbReference type="ARBA" id="ARBA00004141"/>
    </source>
</evidence>
<keyword evidence="4 7" id="KW-1133">Transmembrane helix</keyword>
<comment type="caution">
    <text evidence="9">The sequence shown here is derived from an EMBL/GenBank/DDBJ whole genome shotgun (WGS) entry which is preliminary data.</text>
</comment>
<name>A0A8H6C9S2_9LECA</name>
<keyword evidence="5 7" id="KW-0472">Membrane</keyword>
<feature type="transmembrane region" description="Helical" evidence="7">
    <location>
        <begin position="256"/>
        <end position="276"/>
    </location>
</feature>
<evidence type="ECO:0000256" key="6">
    <source>
        <dbReference type="SAM" id="MobiDB-lite"/>
    </source>
</evidence>
<organism evidence="9 10">
    <name type="scientific">Letharia lupina</name>
    <dbReference type="NCBI Taxonomy" id="560253"/>
    <lineage>
        <taxon>Eukaryota</taxon>
        <taxon>Fungi</taxon>
        <taxon>Dikarya</taxon>
        <taxon>Ascomycota</taxon>
        <taxon>Pezizomycotina</taxon>
        <taxon>Lecanoromycetes</taxon>
        <taxon>OSLEUM clade</taxon>
        <taxon>Lecanoromycetidae</taxon>
        <taxon>Lecanorales</taxon>
        <taxon>Lecanorineae</taxon>
        <taxon>Parmeliaceae</taxon>
        <taxon>Letharia</taxon>
    </lineage>
</organism>
<dbReference type="EMBL" id="JACCJB010000019">
    <property type="protein sequence ID" value="KAF6219520.1"/>
    <property type="molecule type" value="Genomic_DNA"/>
</dbReference>
<dbReference type="PANTHER" id="PTHR11266">
    <property type="entry name" value="PEROXISOMAL MEMBRANE PROTEIN 2, PXMP2 MPV17"/>
    <property type="match status" value="1"/>
</dbReference>
<dbReference type="Proteomes" id="UP000593566">
    <property type="component" value="Unassembled WGS sequence"/>
</dbReference>
<keyword evidence="10" id="KW-1185">Reference proteome</keyword>
<dbReference type="GeneID" id="59332398"/>
<evidence type="ECO:0000313" key="10">
    <source>
        <dbReference type="Proteomes" id="UP000593566"/>
    </source>
</evidence>
<comment type="subcellular location">
    <subcellularLocation>
        <location evidence="1">Membrane</location>
        <topology evidence="1">Multi-pass membrane protein</topology>
    </subcellularLocation>
</comment>
<feature type="chain" id="PRO_5034695061" evidence="8">
    <location>
        <begin position="24"/>
        <end position="840"/>
    </location>
</feature>
<comment type="similarity">
    <text evidence="2">Belongs to the peroxisomal membrane protein PXMP2/4 family.</text>
</comment>
<evidence type="ECO:0000256" key="5">
    <source>
        <dbReference type="ARBA" id="ARBA00023136"/>
    </source>
</evidence>
<evidence type="ECO:0000313" key="9">
    <source>
        <dbReference type="EMBL" id="KAF6219520.1"/>
    </source>
</evidence>
<keyword evidence="3 7" id="KW-0812">Transmembrane</keyword>
<protein>
    <submittedName>
        <fullName evidence="9">Uncharacterized protein</fullName>
    </submittedName>
</protein>
<dbReference type="Pfam" id="PF04117">
    <property type="entry name" value="Mpv17_PMP22"/>
    <property type="match status" value="1"/>
</dbReference>
<dbReference type="RefSeq" id="XP_037148955.1">
    <property type="nucleotide sequence ID" value="XM_037294908.1"/>
</dbReference>
<dbReference type="AlphaFoldDB" id="A0A8H6C9S2"/>
<evidence type="ECO:0000256" key="2">
    <source>
        <dbReference type="ARBA" id="ARBA00006824"/>
    </source>
</evidence>
<dbReference type="PANTHER" id="PTHR11266:SF80">
    <property type="entry name" value="PEROXISOMAL MEMBRANE PROTEIN 2"/>
    <property type="match status" value="1"/>
</dbReference>
<feature type="signal peptide" evidence="8">
    <location>
        <begin position="1"/>
        <end position="23"/>
    </location>
</feature>
<evidence type="ECO:0000256" key="8">
    <source>
        <dbReference type="SAM" id="SignalP"/>
    </source>
</evidence>
<sequence>MVPPIINATLQSTVLTLCSLLIAQYFTSSPPPNIPALLLYTLLSTPPNYLWQQYIEKNFPGYTVKKMNVDDGGKGVEVEKRLNVRNTLIKLGLDQTIAAVVNVAAYVGGSRALRGVPLKECWMAVREQMWPVMKAGYKLWPAVNLVQHLFIPVERKTVVGSLVGMGWGVRPNLHLTLTDLTGSPRQSARSTPPPTSRFITPYPTPGDTPFARTAYSPYYSAGLKAPTIDETPESFAPRRTIRSCYRKHNGYRFKRLFASKPVWLLLMVIALALWWFNGGSEEMNVVKLGASGLGRDFLHERRMHDYQFYPATNPKIHYVGRWTSTPNRLRRDGTFPGVYFDISVKNTTSLLLALHNAPEQESSTLSSMPEASTLLVHGHRKHYSFHPVPGDKAAPPVSLLAEVDDQEYILLPNSSSLVTISSNGLDERIEHHVRVVAPMTDDHGMGVVELEGLWLSKGGKLVKVAGSLLSEDYVNEDLLNAENDQVGERHRTGLNDIEEDGTTKSGRQKASDIAEDDNIPFANQDRKKLLEVITDSPGSLTGKQRGRRTGGANGLLSGVMGWEYLLGEMFGADHVGIGVDGMCLTPDCISGSGESAGMGDVFFRSGPYGSAYFEHPWMFSAYVPDVLVINLGDSDDISFNDHASDHNKTLWDLSESFETTYVSLIKAIRGLAYPKHPSILQSERSGTPGMVSSIAPAAIPIFVMRPLRGQLEQATQNAVAKLRADGDKAVFWLDTSGWLDTSVDDSEGLDFFYDDTAAPPKWRLTVQGNQRVAIFLHMHVCRYLAGVEDRCAFLPHEVYQGKVFNPEQKNFDKYIEDEKERKLKKIFWEKEGAVKGDLLV</sequence>
<dbReference type="GO" id="GO:0005778">
    <property type="term" value="C:peroxisomal membrane"/>
    <property type="evidence" value="ECO:0007669"/>
    <property type="project" value="TreeGrafter"/>
</dbReference>
<evidence type="ECO:0000256" key="4">
    <source>
        <dbReference type="ARBA" id="ARBA00022989"/>
    </source>
</evidence>
<feature type="region of interest" description="Disordered" evidence="6">
    <location>
        <begin position="180"/>
        <end position="202"/>
    </location>
</feature>
<dbReference type="InterPro" id="IPR007248">
    <property type="entry name" value="Mpv17_PMP22"/>
</dbReference>
<dbReference type="Gene3D" id="3.40.50.1110">
    <property type="entry name" value="SGNH hydrolase"/>
    <property type="match status" value="1"/>
</dbReference>
<feature type="compositionally biased region" description="Polar residues" evidence="6">
    <location>
        <begin position="180"/>
        <end position="190"/>
    </location>
</feature>
<accession>A0A8H6C9S2</accession>
<gene>
    <name evidence="9" type="ORF">HO133_003989</name>
</gene>